<accession>A0A498I4Y8</accession>
<comment type="caution">
    <text evidence="2">The sequence shown here is derived from an EMBL/GenBank/DDBJ whole genome shotgun (WGS) entry which is preliminary data.</text>
</comment>
<sequence>MSNSSMSNNSRSSAHSSSCTEENDSFKVYVLSPEPLRWAPPACDDDFITDNSRTTTPSAEKYLHFMGMAGDCNPKMTGVGFGSGAGDAGACGSKKNDRVHDDNDDAEADRHNKKVKYVDDDNDLKVGMPNVTLSLAIGSDDMQVSGSGLDSICGGSGKTGTSKTDELDLNLKPQ</sequence>
<feature type="region of interest" description="Disordered" evidence="1">
    <location>
        <begin position="138"/>
        <end position="174"/>
    </location>
</feature>
<gene>
    <name evidence="2" type="ORF">DVH24_019409</name>
</gene>
<dbReference type="AlphaFoldDB" id="A0A498I4Y8"/>
<dbReference type="Proteomes" id="UP000290289">
    <property type="component" value="Chromosome 14"/>
</dbReference>
<organism evidence="2 3">
    <name type="scientific">Malus domestica</name>
    <name type="common">Apple</name>
    <name type="synonym">Pyrus malus</name>
    <dbReference type="NCBI Taxonomy" id="3750"/>
    <lineage>
        <taxon>Eukaryota</taxon>
        <taxon>Viridiplantae</taxon>
        <taxon>Streptophyta</taxon>
        <taxon>Embryophyta</taxon>
        <taxon>Tracheophyta</taxon>
        <taxon>Spermatophyta</taxon>
        <taxon>Magnoliopsida</taxon>
        <taxon>eudicotyledons</taxon>
        <taxon>Gunneridae</taxon>
        <taxon>Pentapetalae</taxon>
        <taxon>rosids</taxon>
        <taxon>fabids</taxon>
        <taxon>Rosales</taxon>
        <taxon>Rosaceae</taxon>
        <taxon>Amygdaloideae</taxon>
        <taxon>Maleae</taxon>
        <taxon>Malus</taxon>
    </lineage>
</organism>
<name>A0A498I4Y8_MALDO</name>
<protein>
    <submittedName>
        <fullName evidence="2">Uncharacterized protein</fullName>
    </submittedName>
</protein>
<keyword evidence="3" id="KW-1185">Reference proteome</keyword>
<dbReference type="EMBL" id="RDQH01000340">
    <property type="protein sequence ID" value="RXH76521.1"/>
    <property type="molecule type" value="Genomic_DNA"/>
</dbReference>
<feature type="region of interest" description="Disordered" evidence="1">
    <location>
        <begin position="1"/>
        <end position="23"/>
    </location>
</feature>
<evidence type="ECO:0000256" key="1">
    <source>
        <dbReference type="SAM" id="MobiDB-lite"/>
    </source>
</evidence>
<feature type="compositionally biased region" description="Low complexity" evidence="1">
    <location>
        <begin position="1"/>
        <end position="18"/>
    </location>
</feature>
<evidence type="ECO:0000313" key="2">
    <source>
        <dbReference type="EMBL" id="RXH76521.1"/>
    </source>
</evidence>
<feature type="region of interest" description="Disordered" evidence="1">
    <location>
        <begin position="84"/>
        <end position="113"/>
    </location>
</feature>
<reference evidence="2 3" key="1">
    <citation type="submission" date="2018-10" db="EMBL/GenBank/DDBJ databases">
        <title>A high-quality apple genome assembly.</title>
        <authorList>
            <person name="Hu J."/>
        </authorList>
    </citation>
    <scope>NUCLEOTIDE SEQUENCE [LARGE SCALE GENOMIC DNA]</scope>
    <source>
        <strain evidence="3">cv. HFTH1</strain>
        <tissue evidence="2">Young leaf</tissue>
    </source>
</reference>
<evidence type="ECO:0000313" key="3">
    <source>
        <dbReference type="Proteomes" id="UP000290289"/>
    </source>
</evidence>
<proteinExistence type="predicted"/>